<dbReference type="PANTHER" id="PTHR11442:SF99">
    <property type="entry name" value="ALPHA GLOBIN LARVAL-5"/>
    <property type="match status" value="1"/>
</dbReference>
<dbReference type="GO" id="GO:0072562">
    <property type="term" value="C:blood microparticle"/>
    <property type="evidence" value="ECO:0007669"/>
    <property type="project" value="TreeGrafter"/>
</dbReference>
<gene>
    <name evidence="9" type="ORF">XELAEV_18045092mg</name>
</gene>
<keyword evidence="6" id="KW-0408">Iron</keyword>
<keyword evidence="2 7" id="KW-0813">Transport</keyword>
<evidence type="ECO:0000256" key="7">
    <source>
        <dbReference type="RuleBase" id="RU000356"/>
    </source>
</evidence>
<dbReference type="InterPro" id="IPR000971">
    <property type="entry name" value="Globin"/>
</dbReference>
<evidence type="ECO:0000256" key="2">
    <source>
        <dbReference type="ARBA" id="ARBA00022448"/>
    </source>
</evidence>
<name>A0A974H405_XENLA</name>
<dbReference type="InterPro" id="IPR002338">
    <property type="entry name" value="Hemoglobin_a-typ"/>
</dbReference>
<dbReference type="AlphaFoldDB" id="A0A974H405"/>
<dbReference type="GO" id="GO:0042744">
    <property type="term" value="P:hydrogen peroxide catabolic process"/>
    <property type="evidence" value="ECO:0007669"/>
    <property type="project" value="TreeGrafter"/>
</dbReference>
<evidence type="ECO:0000313" key="9">
    <source>
        <dbReference type="EMBL" id="OCT63994.1"/>
    </source>
</evidence>
<keyword evidence="5" id="KW-0479">Metal-binding</keyword>
<dbReference type="InterPro" id="IPR050056">
    <property type="entry name" value="Hemoglobin_oxygen_transport"/>
</dbReference>
<dbReference type="GO" id="GO:0046872">
    <property type="term" value="F:metal ion binding"/>
    <property type="evidence" value="ECO:0007669"/>
    <property type="project" value="UniProtKB-KW"/>
</dbReference>
<dbReference type="Gene3D" id="1.10.490.10">
    <property type="entry name" value="Globins"/>
    <property type="match status" value="1"/>
</dbReference>
<evidence type="ECO:0000259" key="8">
    <source>
        <dbReference type="PROSITE" id="PS01033"/>
    </source>
</evidence>
<dbReference type="Proteomes" id="UP000694892">
    <property type="component" value="Chromosome 9_10L"/>
</dbReference>
<dbReference type="EMBL" id="CM004482">
    <property type="protein sequence ID" value="OCT63994.1"/>
    <property type="molecule type" value="Genomic_DNA"/>
</dbReference>
<accession>A0A974H405</accession>
<evidence type="ECO:0000256" key="1">
    <source>
        <dbReference type="ARBA" id="ARBA00008705"/>
    </source>
</evidence>
<evidence type="ECO:0000256" key="4">
    <source>
        <dbReference type="ARBA" id="ARBA00022621"/>
    </source>
</evidence>
<reference evidence="10" key="1">
    <citation type="journal article" date="2016" name="Nature">
        <title>Genome evolution in the allotetraploid frog Xenopus laevis.</title>
        <authorList>
            <person name="Session A.M."/>
            <person name="Uno Y."/>
            <person name="Kwon T."/>
            <person name="Chapman J.A."/>
            <person name="Toyoda A."/>
            <person name="Takahashi S."/>
            <person name="Fukui A."/>
            <person name="Hikosaka A."/>
            <person name="Suzuki A."/>
            <person name="Kondo M."/>
            <person name="van Heeringen S.J."/>
            <person name="Quigley I."/>
            <person name="Heinz S."/>
            <person name="Ogino H."/>
            <person name="Ochi H."/>
            <person name="Hellsten U."/>
            <person name="Lyons J.B."/>
            <person name="Simakov O."/>
            <person name="Putnam N."/>
            <person name="Stites J."/>
            <person name="Kuroki Y."/>
            <person name="Tanaka T."/>
            <person name="Michiue T."/>
            <person name="Watanabe M."/>
            <person name="Bogdanovic O."/>
            <person name="Lister R."/>
            <person name="Georgiou G."/>
            <person name="Paranjpe S.S."/>
            <person name="van Kruijsbergen I."/>
            <person name="Shu S."/>
            <person name="Carlson J."/>
            <person name="Kinoshita T."/>
            <person name="Ohta Y."/>
            <person name="Mawaribuchi S."/>
            <person name="Jenkins J."/>
            <person name="Grimwood J."/>
            <person name="Schmutz J."/>
            <person name="Mitros T."/>
            <person name="Mozaffari S.V."/>
            <person name="Suzuki Y."/>
            <person name="Haramoto Y."/>
            <person name="Yamamoto T.S."/>
            <person name="Takagi C."/>
            <person name="Heald R."/>
            <person name="Miller K."/>
            <person name="Haudenschild C."/>
            <person name="Kitzman J."/>
            <person name="Nakayama T."/>
            <person name="Izutsu Y."/>
            <person name="Robert J."/>
            <person name="Fortriede J."/>
            <person name="Burns K."/>
            <person name="Lotay V."/>
            <person name="Karimi K."/>
            <person name="Yasuoka Y."/>
            <person name="Dichmann D.S."/>
            <person name="Flajnik M.F."/>
            <person name="Houston D.W."/>
            <person name="Shendure J."/>
            <person name="DuPasquier L."/>
            <person name="Vize P.D."/>
            <person name="Zorn A.M."/>
            <person name="Ito M."/>
            <person name="Marcotte E.M."/>
            <person name="Wallingford J.B."/>
            <person name="Ito Y."/>
            <person name="Asashima M."/>
            <person name="Ueno N."/>
            <person name="Matsuda Y."/>
            <person name="Veenstra G.J."/>
            <person name="Fujiyama A."/>
            <person name="Harland R.M."/>
            <person name="Taira M."/>
            <person name="Rokhsar D.S."/>
        </authorList>
    </citation>
    <scope>NUCLEOTIDE SEQUENCE [LARGE SCALE GENOMIC DNA]</scope>
    <source>
        <strain evidence="10">J</strain>
    </source>
</reference>
<evidence type="ECO:0000256" key="3">
    <source>
        <dbReference type="ARBA" id="ARBA00022617"/>
    </source>
</evidence>
<dbReference type="GO" id="GO:0005344">
    <property type="term" value="F:oxygen carrier activity"/>
    <property type="evidence" value="ECO:0007669"/>
    <property type="project" value="UniProtKB-KW"/>
</dbReference>
<dbReference type="PROSITE" id="PS01033">
    <property type="entry name" value="GLOBIN"/>
    <property type="match status" value="1"/>
</dbReference>
<keyword evidence="4 7" id="KW-0561">Oxygen transport</keyword>
<evidence type="ECO:0000256" key="5">
    <source>
        <dbReference type="ARBA" id="ARBA00022723"/>
    </source>
</evidence>
<dbReference type="FunFam" id="1.10.490.10:FF:000002">
    <property type="entry name" value="Hemoglobin subunit alpha"/>
    <property type="match status" value="1"/>
</dbReference>
<feature type="domain" description="Globin" evidence="8">
    <location>
        <begin position="2"/>
        <end position="142"/>
    </location>
</feature>
<dbReference type="GO" id="GO:0004601">
    <property type="term" value="F:peroxidase activity"/>
    <property type="evidence" value="ECO:0007669"/>
    <property type="project" value="TreeGrafter"/>
</dbReference>
<dbReference type="GO" id="GO:0020037">
    <property type="term" value="F:heme binding"/>
    <property type="evidence" value="ECO:0007669"/>
    <property type="project" value="InterPro"/>
</dbReference>
<organism evidence="9 10">
    <name type="scientific">Xenopus laevis</name>
    <name type="common">African clawed frog</name>
    <dbReference type="NCBI Taxonomy" id="8355"/>
    <lineage>
        <taxon>Eukaryota</taxon>
        <taxon>Metazoa</taxon>
        <taxon>Chordata</taxon>
        <taxon>Craniata</taxon>
        <taxon>Vertebrata</taxon>
        <taxon>Euteleostomi</taxon>
        <taxon>Amphibia</taxon>
        <taxon>Batrachia</taxon>
        <taxon>Anura</taxon>
        <taxon>Pipoidea</taxon>
        <taxon>Pipidae</taxon>
        <taxon>Xenopodinae</taxon>
        <taxon>Xenopus</taxon>
        <taxon>Xenopus</taxon>
    </lineage>
</organism>
<dbReference type="GO" id="GO:0031838">
    <property type="term" value="C:haptoglobin-hemoglobin complex"/>
    <property type="evidence" value="ECO:0007669"/>
    <property type="project" value="TreeGrafter"/>
</dbReference>
<dbReference type="GO" id="GO:0031720">
    <property type="term" value="F:haptoglobin binding"/>
    <property type="evidence" value="ECO:0007669"/>
    <property type="project" value="TreeGrafter"/>
</dbReference>
<dbReference type="InterPro" id="IPR012292">
    <property type="entry name" value="Globin/Proto"/>
</dbReference>
<comment type="similarity">
    <text evidence="1 7">Belongs to the globin family.</text>
</comment>
<dbReference type="GO" id="GO:0019825">
    <property type="term" value="F:oxygen binding"/>
    <property type="evidence" value="ECO:0007669"/>
    <property type="project" value="InterPro"/>
</dbReference>
<dbReference type="SUPFAM" id="SSF46458">
    <property type="entry name" value="Globin-like"/>
    <property type="match status" value="1"/>
</dbReference>
<dbReference type="Pfam" id="PF00042">
    <property type="entry name" value="Globin"/>
    <property type="match status" value="1"/>
</dbReference>
<dbReference type="PANTHER" id="PTHR11442">
    <property type="entry name" value="HEMOGLOBIN FAMILY MEMBER"/>
    <property type="match status" value="1"/>
</dbReference>
<dbReference type="PRINTS" id="PR00612">
    <property type="entry name" value="ALPHAHAEM"/>
</dbReference>
<sequence length="142" mass="15664">MIFSEAEKTAIVSLWEKASDNVKALGAEVLERLFLSFPQTKISFGHIDMSPESQDLQVHGGKLLGAFGEATKYLDNLDAALPKLSILNAYHLKTDPGNFMLLSYTIQVTLAANFQAEFDATTQAAWNKFLDAISTLLTSKHR</sequence>
<dbReference type="GO" id="GO:0005833">
    <property type="term" value="C:hemoglobin complex"/>
    <property type="evidence" value="ECO:0007669"/>
    <property type="project" value="InterPro"/>
</dbReference>
<dbReference type="GO" id="GO:0043177">
    <property type="term" value="F:organic acid binding"/>
    <property type="evidence" value="ECO:0007669"/>
    <property type="project" value="TreeGrafter"/>
</dbReference>
<proteinExistence type="inferred from homology"/>
<evidence type="ECO:0000256" key="6">
    <source>
        <dbReference type="ARBA" id="ARBA00023004"/>
    </source>
</evidence>
<protein>
    <recommendedName>
        <fullName evidence="8">Globin domain-containing protein</fullName>
    </recommendedName>
</protein>
<dbReference type="InterPro" id="IPR009050">
    <property type="entry name" value="Globin-like_sf"/>
</dbReference>
<evidence type="ECO:0000313" key="10">
    <source>
        <dbReference type="Proteomes" id="UP000694892"/>
    </source>
</evidence>
<keyword evidence="3 7" id="KW-0349">Heme</keyword>